<dbReference type="Gene3D" id="1.10.357.40">
    <property type="entry name" value="YbiA-like"/>
    <property type="match status" value="1"/>
</dbReference>
<dbReference type="CDD" id="cd15457">
    <property type="entry name" value="NADAR"/>
    <property type="match status" value="1"/>
</dbReference>
<dbReference type="KEGG" id="clup:CLUP02_11960"/>
<dbReference type="Gene3D" id="3.30.360.10">
    <property type="entry name" value="Dihydrodipicolinate Reductase, domain 2"/>
    <property type="match status" value="1"/>
</dbReference>
<feature type="domain" description="NADAR" evidence="3">
    <location>
        <begin position="596"/>
        <end position="768"/>
    </location>
</feature>
<sequence>MATATCPDPHLITQPTHFPIPENLTYVVTPGYNTYDTPMAACCDPNSLQLAEGCYKWCELPATYADEDTALSRFMACHRRLANKEKMSSNEPSENNETSGYPFYLHVAESGPAGSGVTTVRVARERLITKVAATPLPIDLHRDAPAYKSAITSSSVLHTSPPYRYFAINSQPEPSHLATRPQSTSFHPTVTTTNIKQTLIMAPIRIGIIGLSSTATTAWASSAHLPYLLSPRGRSKYTITALCNSSVEAAQRAVKAYNLPSSTKAYGSPADLAADPDVDLVVVSTRVDQHYDTALSSVEAGKSVYVEWPLAQDAKRAGELADAARRRGARTVVGVQGRFAPSLLKVKEILEEGRIGKVLSSEVRAAGGSLDRNVLPAGLKYFTQREVGGNVITIGFGHLFDQIQHVLGEATIQHSHTQIQRPDVKIRDPSTKQIVETVPSNVPDLLVATATLPPSNLVSAQGATLLARFRRGQPFAGEPQLSWTVNGEKGEIRLTSQNSVALQAFADVDGVKIEVQDFESGEVESVPWAWEEGWQAELPVPARCVGAVYEAFAEGESLPSFEDAVRRHEQVDGILYKSGIGSNLTSLITMNTSPIYFWRETGHEGYLSQWWTSNPFTQSPSPSSSSSSSPSSSSTSSTPITFKTAEHYMMHAKALLFTDPTVAQSILKADHPRKVKALGRKVRNFNEALWNDNRERIVREGNLLKFRSAPALRKKLLATGDRELVEASPMDRIWGIGFSPDKAPGSDRGRWGLNLLGKILMEVRTVLREEAEVEEERKGRKREVVEAEAKRRRSAEEREGSQVVDEGAVKKSRRGEKDAGSVKTANDTAKGG</sequence>
<evidence type="ECO:0000259" key="4">
    <source>
        <dbReference type="Pfam" id="PF22685"/>
    </source>
</evidence>
<accession>A0A9Q8SZF6</accession>
<name>A0A9Q8SZF6_9PEZI</name>
<feature type="domain" description="Gfo/Idh/MocA-like oxidoreductase N-terminal" evidence="2">
    <location>
        <begin position="204"/>
        <end position="334"/>
    </location>
</feature>
<feature type="region of interest" description="Disordered" evidence="1">
    <location>
        <begin position="618"/>
        <end position="638"/>
    </location>
</feature>
<dbReference type="Pfam" id="PF01408">
    <property type="entry name" value="GFO_IDH_MocA"/>
    <property type="match status" value="1"/>
</dbReference>
<feature type="region of interest" description="Disordered" evidence="1">
    <location>
        <begin position="771"/>
        <end position="832"/>
    </location>
</feature>
<evidence type="ECO:0000259" key="2">
    <source>
        <dbReference type="Pfam" id="PF01408"/>
    </source>
</evidence>
<reference evidence="5" key="1">
    <citation type="journal article" date="2021" name="Mol. Plant Microbe Interact.">
        <title>Complete Genome Sequence of the Plant-Pathogenic Fungus Colletotrichum lupini.</title>
        <authorList>
            <person name="Baroncelli R."/>
            <person name="Pensec F."/>
            <person name="Da Lio D."/>
            <person name="Boufleur T."/>
            <person name="Vicente I."/>
            <person name="Sarrocco S."/>
            <person name="Picot A."/>
            <person name="Baraldi E."/>
            <person name="Sukno S."/>
            <person name="Thon M."/>
            <person name="Le Floch G."/>
        </authorList>
    </citation>
    <scope>NUCLEOTIDE SEQUENCE</scope>
    <source>
        <strain evidence="5">IMI 504893</strain>
    </source>
</reference>
<dbReference type="Proteomes" id="UP000830671">
    <property type="component" value="Chromosome 6"/>
</dbReference>
<dbReference type="GeneID" id="73345935"/>
<dbReference type="SUPFAM" id="SSF51735">
    <property type="entry name" value="NAD(P)-binding Rossmann-fold domains"/>
    <property type="match status" value="1"/>
</dbReference>
<dbReference type="Pfam" id="PF22685">
    <property type="entry name" value="Gal80p_C-like"/>
    <property type="match status" value="1"/>
</dbReference>
<feature type="compositionally biased region" description="Low complexity" evidence="1">
    <location>
        <begin position="619"/>
        <end position="638"/>
    </location>
</feature>
<evidence type="ECO:0000256" key="1">
    <source>
        <dbReference type="SAM" id="MobiDB-lite"/>
    </source>
</evidence>
<dbReference type="InterPro" id="IPR000683">
    <property type="entry name" value="Gfo/Idh/MocA-like_OxRdtase_N"/>
</dbReference>
<dbReference type="AlphaFoldDB" id="A0A9Q8SZF6"/>
<evidence type="ECO:0000313" key="5">
    <source>
        <dbReference type="EMBL" id="UQC86459.1"/>
    </source>
</evidence>
<dbReference type="InterPro" id="IPR036291">
    <property type="entry name" value="NAD(P)-bd_dom_sf"/>
</dbReference>
<dbReference type="InterPro" id="IPR055080">
    <property type="entry name" value="Gal80p-like_C"/>
</dbReference>
<dbReference type="NCBIfam" id="TIGR02464">
    <property type="entry name" value="ribofla_fusion"/>
    <property type="match status" value="1"/>
</dbReference>
<evidence type="ECO:0000259" key="3">
    <source>
        <dbReference type="Pfam" id="PF08719"/>
    </source>
</evidence>
<protein>
    <submittedName>
        <fullName evidence="5">Oxidoreductase family protein</fullName>
    </submittedName>
</protein>
<feature type="compositionally biased region" description="Polar residues" evidence="1">
    <location>
        <begin position="823"/>
        <end position="832"/>
    </location>
</feature>
<evidence type="ECO:0000313" key="6">
    <source>
        <dbReference type="Proteomes" id="UP000830671"/>
    </source>
</evidence>
<dbReference type="PANTHER" id="PTHR43708:SF1">
    <property type="entry name" value="GALACTOSE_LACTOSE METABOLISM REGULATORY PROTEIN GAL80"/>
    <property type="match status" value="1"/>
</dbReference>
<dbReference type="SUPFAM" id="SSF55347">
    <property type="entry name" value="Glyceraldehyde-3-phosphate dehydrogenase-like, C-terminal domain"/>
    <property type="match status" value="1"/>
</dbReference>
<gene>
    <name evidence="5" type="ORF">CLUP02_11960</name>
</gene>
<dbReference type="SUPFAM" id="SSF143990">
    <property type="entry name" value="YbiA-like"/>
    <property type="match status" value="1"/>
</dbReference>
<dbReference type="EMBL" id="CP019478">
    <property type="protein sequence ID" value="UQC86459.1"/>
    <property type="molecule type" value="Genomic_DNA"/>
</dbReference>
<dbReference type="InterPro" id="IPR012816">
    <property type="entry name" value="NADAR"/>
</dbReference>
<proteinExistence type="predicted"/>
<dbReference type="Gene3D" id="3.40.50.720">
    <property type="entry name" value="NAD(P)-binding Rossmann-like Domain"/>
    <property type="match status" value="1"/>
</dbReference>
<feature type="domain" description="Gal80p-like C-terminal" evidence="4">
    <location>
        <begin position="341"/>
        <end position="496"/>
    </location>
</feature>
<dbReference type="InterPro" id="IPR051317">
    <property type="entry name" value="Gfo/Idh/MocA_oxidoreduct"/>
</dbReference>
<dbReference type="GO" id="GO:0000166">
    <property type="term" value="F:nucleotide binding"/>
    <property type="evidence" value="ECO:0007669"/>
    <property type="project" value="InterPro"/>
</dbReference>
<dbReference type="Pfam" id="PF08719">
    <property type="entry name" value="NADAR"/>
    <property type="match status" value="1"/>
</dbReference>
<dbReference type="PANTHER" id="PTHR43708">
    <property type="entry name" value="CONSERVED EXPRESSED OXIDOREDUCTASE (EUROFUNG)"/>
    <property type="match status" value="1"/>
</dbReference>
<keyword evidence="6" id="KW-1185">Reference proteome</keyword>
<feature type="compositionally biased region" description="Basic and acidic residues" evidence="1">
    <location>
        <begin position="771"/>
        <end position="800"/>
    </location>
</feature>
<dbReference type="InterPro" id="IPR037238">
    <property type="entry name" value="YbiA-like_sf"/>
</dbReference>
<organism evidence="5 6">
    <name type="scientific">Colletotrichum lupini</name>
    <dbReference type="NCBI Taxonomy" id="145971"/>
    <lineage>
        <taxon>Eukaryota</taxon>
        <taxon>Fungi</taxon>
        <taxon>Dikarya</taxon>
        <taxon>Ascomycota</taxon>
        <taxon>Pezizomycotina</taxon>
        <taxon>Sordariomycetes</taxon>
        <taxon>Hypocreomycetidae</taxon>
        <taxon>Glomerellales</taxon>
        <taxon>Glomerellaceae</taxon>
        <taxon>Colletotrichum</taxon>
        <taxon>Colletotrichum acutatum species complex</taxon>
    </lineage>
</organism>
<dbReference type="RefSeq" id="XP_049148070.1">
    <property type="nucleotide sequence ID" value="XM_049290925.1"/>
</dbReference>